<dbReference type="GO" id="GO:0006749">
    <property type="term" value="P:glutathione metabolic process"/>
    <property type="evidence" value="ECO:0007669"/>
    <property type="project" value="TreeGrafter"/>
</dbReference>
<dbReference type="HOGENOM" id="CLU_002157_1_2_7"/>
<organism evidence="4 5">
    <name type="scientific">Entotheonella factor</name>
    <dbReference type="NCBI Taxonomy" id="1429438"/>
    <lineage>
        <taxon>Bacteria</taxon>
        <taxon>Pseudomonadati</taxon>
        <taxon>Nitrospinota/Tectimicrobiota group</taxon>
        <taxon>Candidatus Tectimicrobiota</taxon>
        <taxon>Candidatus Entotheonellia</taxon>
        <taxon>Candidatus Entotheonellales</taxon>
        <taxon>Candidatus Entotheonellaceae</taxon>
        <taxon>Candidatus Entotheonella</taxon>
    </lineage>
</organism>
<proteinExistence type="predicted"/>
<accession>W4LA50</accession>
<evidence type="ECO:0000259" key="1">
    <source>
        <dbReference type="Pfam" id="PF01968"/>
    </source>
</evidence>
<dbReference type="InterPro" id="IPR002821">
    <property type="entry name" value="Hydantoinase_A"/>
</dbReference>
<gene>
    <name evidence="4" type="ORF">ETSY1_34235</name>
</gene>
<evidence type="ECO:0000313" key="4">
    <source>
        <dbReference type="EMBL" id="ETW94585.1"/>
    </source>
</evidence>
<comment type="caution">
    <text evidence="4">The sequence shown here is derived from an EMBL/GenBank/DDBJ whole genome shotgun (WGS) entry which is preliminary data.</text>
</comment>
<dbReference type="InterPro" id="IPR043129">
    <property type="entry name" value="ATPase_NBD"/>
</dbReference>
<dbReference type="InterPro" id="IPR049517">
    <property type="entry name" value="ACX-like_C"/>
</dbReference>
<dbReference type="PANTHER" id="PTHR11365">
    <property type="entry name" value="5-OXOPROLINASE RELATED"/>
    <property type="match status" value="1"/>
</dbReference>
<evidence type="ECO:0000313" key="5">
    <source>
        <dbReference type="Proteomes" id="UP000019141"/>
    </source>
</evidence>
<dbReference type="Pfam" id="PF19278">
    <property type="entry name" value="Hydant_A_C"/>
    <property type="match status" value="1"/>
</dbReference>
<dbReference type="Pfam" id="PF05378">
    <property type="entry name" value="Hydant_A_N"/>
    <property type="match status" value="1"/>
</dbReference>
<reference evidence="4 5" key="1">
    <citation type="journal article" date="2014" name="Nature">
        <title>An environmental bacterial taxon with a large and distinct metabolic repertoire.</title>
        <authorList>
            <person name="Wilson M.C."/>
            <person name="Mori T."/>
            <person name="Ruckert C."/>
            <person name="Uria A.R."/>
            <person name="Helf M.J."/>
            <person name="Takada K."/>
            <person name="Gernert C."/>
            <person name="Steffens U.A."/>
            <person name="Heycke N."/>
            <person name="Schmitt S."/>
            <person name="Rinke C."/>
            <person name="Helfrich E.J."/>
            <person name="Brachmann A.O."/>
            <person name="Gurgui C."/>
            <person name="Wakimoto T."/>
            <person name="Kracht M."/>
            <person name="Crusemann M."/>
            <person name="Hentschel U."/>
            <person name="Abe I."/>
            <person name="Matsunaga S."/>
            <person name="Kalinowski J."/>
            <person name="Takeyama H."/>
            <person name="Piel J."/>
        </authorList>
    </citation>
    <scope>NUCLEOTIDE SEQUENCE [LARGE SCALE GENOMIC DNA]</scope>
    <source>
        <strain evidence="5">TSY1</strain>
    </source>
</reference>
<dbReference type="SUPFAM" id="SSF53067">
    <property type="entry name" value="Actin-like ATPase domain"/>
    <property type="match status" value="1"/>
</dbReference>
<feature type="domain" description="Hydantoinase/oxoprolinase N-terminal" evidence="2">
    <location>
        <begin position="7"/>
        <end position="185"/>
    </location>
</feature>
<dbReference type="GO" id="GO:0017168">
    <property type="term" value="F:5-oxoprolinase (ATP-hydrolyzing) activity"/>
    <property type="evidence" value="ECO:0007669"/>
    <property type="project" value="TreeGrafter"/>
</dbReference>
<dbReference type="PANTHER" id="PTHR11365:SF23">
    <property type="entry name" value="HYPOTHETICAL 5-OXOPROLINASE (EUROFUNG)-RELATED"/>
    <property type="match status" value="1"/>
</dbReference>
<evidence type="ECO:0000259" key="3">
    <source>
        <dbReference type="Pfam" id="PF19278"/>
    </source>
</evidence>
<evidence type="ECO:0008006" key="6">
    <source>
        <dbReference type="Google" id="ProtNLM"/>
    </source>
</evidence>
<protein>
    <recommendedName>
        <fullName evidence="6">Hydantoinase/oxoprolinase family protein</fullName>
    </recommendedName>
</protein>
<dbReference type="AlphaFoldDB" id="W4LA50"/>
<dbReference type="Proteomes" id="UP000019141">
    <property type="component" value="Unassembled WGS sequence"/>
</dbReference>
<dbReference type="InterPro" id="IPR045079">
    <property type="entry name" value="Oxoprolinase-like"/>
</dbReference>
<dbReference type="EMBL" id="AZHW01001044">
    <property type="protein sequence ID" value="ETW94585.1"/>
    <property type="molecule type" value="Genomic_DNA"/>
</dbReference>
<dbReference type="GO" id="GO:0005829">
    <property type="term" value="C:cytosol"/>
    <property type="evidence" value="ECO:0007669"/>
    <property type="project" value="TreeGrafter"/>
</dbReference>
<sequence>MDDGMEIGVDTGGTFTDFVCRKAGAQEWILKVSSTPDDPSRAVLDGLRQLLDLARATPDQISRFVHGTTVATNAVLERKGAVTGLLTTAGFRDVLEIGRQLRTVIYDLELDPETPVFLAPGARRVEVPERLSATGEVVVPLDEDAVIAAADRLVAEGCEAIAICFLFSFLNPDHEHRAKAMIEEKYPNLALSLSSEVDPAFREYERTVVTAFDAYTKPVLSSYLGRMGQQLSRAGVSAPLQVMQSRGGVSAAATATQRPVRLFLSGPAAGVVGGGGAARETAIHDVITLDIGGTSCDIALITGGKPLVRPEGVIDGYPVRVPMVDVNTIGAGGGSIAWIDAAGGLRVGPKSAGAAPGPACYGRGGTEATVTDASLVLGFLDPGYFAGGSLRLDRDRARAAIESKIAAPLGLSVAEAALGIHRVVNAQMAEAMRLVSIRQGFDPRDFALVALGGAGPVHAVPLAEELSMSTVIVPRHPGVLSAAGLLSAPVEHEVAVGFPRDISDTAPDEIRAVLEQLDQRCSALMDGEDVTPDEVHITYAADVCYVGQSHYLEVPIDLSEPDPLAAVYQRFMVTHEQVFGYCTESPARLVNLRTVHQARGGEAAPLPQAPGANANPIRVEREVILDDPGAPTQVAIYERAALSHGHDFDGPAIIEQADTTTVVHPGWSVEIATDGNMILRKAKG</sequence>
<feature type="domain" description="Hydantoinase A/oxoprolinase" evidence="1">
    <location>
        <begin position="206"/>
        <end position="493"/>
    </location>
</feature>
<keyword evidence="5" id="KW-1185">Reference proteome</keyword>
<evidence type="ECO:0000259" key="2">
    <source>
        <dbReference type="Pfam" id="PF05378"/>
    </source>
</evidence>
<name>W4LA50_ENTF1</name>
<dbReference type="Pfam" id="PF01968">
    <property type="entry name" value="Hydantoinase_A"/>
    <property type="match status" value="1"/>
</dbReference>
<feature type="domain" description="Acetophenone carboxylase-like C-terminal" evidence="3">
    <location>
        <begin position="505"/>
        <end position="671"/>
    </location>
</feature>
<dbReference type="PATRIC" id="fig|1429438.4.peg.6461"/>
<dbReference type="InterPro" id="IPR008040">
    <property type="entry name" value="Hydant_A_N"/>
</dbReference>